<feature type="domain" description="DUF927" evidence="1">
    <location>
        <begin position="99"/>
        <end position="261"/>
    </location>
</feature>
<reference evidence="2 3" key="1">
    <citation type="submission" date="2018-12" db="EMBL/GenBank/DDBJ databases">
        <authorList>
            <person name="Grouzdev D.S."/>
            <person name="Krutkina M.S."/>
        </authorList>
    </citation>
    <scope>NUCLEOTIDE SEQUENCE [LARGE SCALE GENOMIC DNA]</scope>
    <source>
        <strain evidence="2 3">RmlP026</strain>
    </source>
</reference>
<evidence type="ECO:0000313" key="3">
    <source>
        <dbReference type="Proteomes" id="UP000290759"/>
    </source>
</evidence>
<dbReference type="EMBL" id="QYBB01000105">
    <property type="protein sequence ID" value="RYC28829.1"/>
    <property type="molecule type" value="Genomic_DNA"/>
</dbReference>
<evidence type="ECO:0000313" key="2">
    <source>
        <dbReference type="EMBL" id="RYC28829.1"/>
    </source>
</evidence>
<accession>A0A4Q2TXJ5</accession>
<reference evidence="2 3" key="2">
    <citation type="submission" date="2019-02" db="EMBL/GenBank/DDBJ databases">
        <title>'Lichenibacterium ramalinii' gen. nov. sp. nov., 'Lichenibacterium minor' gen. nov. sp. nov.</title>
        <authorList>
            <person name="Pankratov T."/>
        </authorList>
    </citation>
    <scope>NUCLEOTIDE SEQUENCE [LARGE SCALE GENOMIC DNA]</scope>
    <source>
        <strain evidence="2 3">RmlP026</strain>
    </source>
</reference>
<proteinExistence type="predicted"/>
<protein>
    <submittedName>
        <fullName evidence="2">DUF927 domain-containing protein</fullName>
    </submittedName>
</protein>
<organism evidence="2 3">
    <name type="scientific">Lichenibacterium minor</name>
    <dbReference type="NCBI Taxonomy" id="2316528"/>
    <lineage>
        <taxon>Bacteria</taxon>
        <taxon>Pseudomonadati</taxon>
        <taxon>Pseudomonadota</taxon>
        <taxon>Alphaproteobacteria</taxon>
        <taxon>Hyphomicrobiales</taxon>
        <taxon>Lichenihabitantaceae</taxon>
        <taxon>Lichenibacterium</taxon>
    </lineage>
</organism>
<gene>
    <name evidence="2" type="ORF">D3273_27215</name>
</gene>
<keyword evidence="3" id="KW-1185">Reference proteome</keyword>
<name>A0A4Q2TXJ5_9HYPH</name>
<dbReference type="Proteomes" id="UP000290759">
    <property type="component" value="Unassembled WGS sequence"/>
</dbReference>
<sequence>MRSKEDPMEEQTPESPSITMCKVLDLGDDKIWKRFCIPLGNGRPEKNIFLPNNEPSSKIARELRLYTDEISPALSTARAQIEKITQSAPPSPILGLRCQGWHEDVYITRDWKRGDTENKFCFLHTKISEKPHRKGSLRAYIRGVVEPSRESTYLSFVLMLGLAGPILKFALLPEGAVFHLFGSSTSGKTTCAKVAETISRSLYDIPGWHQTLRRMQELAAERRDQLLTLNAAEKARTNDQAIILHTLTHEVSEGDGKGRSQAVQEWLPNQTSRSPVLSTGNYSGAAMARASKIEWNRQEEARFISIPVPAAVDGGIIDRPHQPRTEEQNRQLIEQITGVAHDNYGVALPKWVRSRPSRWWRIVGCSPQALEGRQAAIWVNVAGCSSVRPAMVSSVMYRCWSCHSSFCS</sequence>
<dbReference type="OrthoDB" id="784829at2"/>
<dbReference type="Pfam" id="PF06048">
    <property type="entry name" value="DUF927"/>
    <property type="match status" value="1"/>
</dbReference>
<dbReference type="AlphaFoldDB" id="A0A4Q2TXJ5"/>
<comment type="caution">
    <text evidence="2">The sequence shown here is derived from an EMBL/GenBank/DDBJ whole genome shotgun (WGS) entry which is preliminary data.</text>
</comment>
<evidence type="ECO:0000259" key="1">
    <source>
        <dbReference type="Pfam" id="PF06048"/>
    </source>
</evidence>
<dbReference type="InterPro" id="IPR009270">
    <property type="entry name" value="DUF927"/>
</dbReference>
<feature type="non-terminal residue" evidence="2">
    <location>
        <position position="408"/>
    </location>
</feature>